<evidence type="ECO:0000313" key="9">
    <source>
        <dbReference type="Proteomes" id="UP000003860"/>
    </source>
</evidence>
<dbReference type="PROSITE" id="PS51918">
    <property type="entry name" value="RADICAL_SAM"/>
    <property type="match status" value="1"/>
</dbReference>
<dbReference type="InterPro" id="IPR050377">
    <property type="entry name" value="Radical_SAM_PqqE_MftC-like"/>
</dbReference>
<keyword evidence="2" id="KW-0004">4Fe-4S</keyword>
<comment type="cofactor">
    <cofactor evidence="1">
        <name>[4Fe-4S] cluster</name>
        <dbReference type="ChEBI" id="CHEBI:49883"/>
    </cofactor>
</comment>
<dbReference type="InterPro" id="IPR013785">
    <property type="entry name" value="Aldolase_TIM"/>
</dbReference>
<dbReference type="Proteomes" id="UP000003860">
    <property type="component" value="Unassembled WGS sequence"/>
</dbReference>
<gene>
    <name evidence="8" type="ORF">Cpap_1199</name>
</gene>
<evidence type="ECO:0000313" key="8">
    <source>
        <dbReference type="EMBL" id="EGD47004.1"/>
    </source>
</evidence>
<comment type="caution">
    <text evidence="8">The sequence shown here is derived from an EMBL/GenBank/DDBJ whole genome shotgun (WGS) entry which is preliminary data.</text>
</comment>
<dbReference type="eggNOG" id="COG0535">
    <property type="taxonomic scope" value="Bacteria"/>
</dbReference>
<evidence type="ECO:0000259" key="7">
    <source>
        <dbReference type="PROSITE" id="PS51918"/>
    </source>
</evidence>
<dbReference type="GO" id="GO:0046872">
    <property type="term" value="F:metal ion binding"/>
    <property type="evidence" value="ECO:0007669"/>
    <property type="project" value="UniProtKB-KW"/>
</dbReference>
<dbReference type="SMART" id="SM00729">
    <property type="entry name" value="Elp3"/>
    <property type="match status" value="1"/>
</dbReference>
<dbReference type="Pfam" id="PF04055">
    <property type="entry name" value="Radical_SAM"/>
    <property type="match status" value="1"/>
</dbReference>
<protein>
    <submittedName>
        <fullName evidence="8">Radical SAM domain protein</fullName>
    </submittedName>
</protein>
<dbReference type="PIRSF" id="PIRSF037420">
    <property type="entry name" value="PQQ_syn_pqqE"/>
    <property type="match status" value="1"/>
</dbReference>
<keyword evidence="5" id="KW-0408">Iron</keyword>
<proteinExistence type="predicted"/>
<feature type="domain" description="Radical SAM core" evidence="7">
    <location>
        <begin position="1"/>
        <end position="222"/>
    </location>
</feature>
<dbReference type="EMBL" id="ACXX02000010">
    <property type="protein sequence ID" value="EGD47004.1"/>
    <property type="molecule type" value="Genomic_DNA"/>
</dbReference>
<dbReference type="InterPro" id="IPR017200">
    <property type="entry name" value="PqqE-like"/>
</dbReference>
<dbReference type="InterPro" id="IPR007197">
    <property type="entry name" value="rSAM"/>
</dbReference>
<evidence type="ECO:0000256" key="3">
    <source>
        <dbReference type="ARBA" id="ARBA00022691"/>
    </source>
</evidence>
<dbReference type="SUPFAM" id="SSF102114">
    <property type="entry name" value="Radical SAM enzymes"/>
    <property type="match status" value="1"/>
</dbReference>
<dbReference type="PANTHER" id="PTHR11228">
    <property type="entry name" value="RADICAL SAM DOMAIN PROTEIN"/>
    <property type="match status" value="1"/>
</dbReference>
<evidence type="ECO:0000256" key="5">
    <source>
        <dbReference type="ARBA" id="ARBA00023004"/>
    </source>
</evidence>
<evidence type="ECO:0000256" key="4">
    <source>
        <dbReference type="ARBA" id="ARBA00022723"/>
    </source>
</evidence>
<reference evidence="8" key="2">
    <citation type="submission" date="2011-01" db="EMBL/GenBank/DDBJ databases">
        <title>The Non-contiguous Finished genome of Clostridium papyrosolvens.</title>
        <authorList>
            <person name="Lucas S."/>
            <person name="Copeland A."/>
            <person name="Lapidus A."/>
            <person name="Cheng J.-F."/>
            <person name="Goodwin L."/>
            <person name="Pitluck S."/>
            <person name="Misra M."/>
            <person name="Chertkov O."/>
            <person name="Detter J.C."/>
            <person name="Han C."/>
            <person name="Tapia R."/>
            <person name="Land M."/>
            <person name="Hauser L."/>
            <person name="Kyrpides N."/>
            <person name="Ivanova N."/>
            <person name="Pagani I."/>
            <person name="Mouttaki H."/>
            <person name="He Z."/>
            <person name="Zhou J."/>
            <person name="Hemme C.L."/>
            <person name="Woyke T."/>
        </authorList>
    </citation>
    <scope>NUCLEOTIDE SEQUENCE [LARGE SCALE GENOMIC DNA]</scope>
    <source>
        <strain evidence="8">DSM 2782</strain>
    </source>
</reference>
<evidence type="ECO:0000256" key="2">
    <source>
        <dbReference type="ARBA" id="ARBA00022485"/>
    </source>
</evidence>
<keyword evidence="6" id="KW-0411">Iron-sulfur</keyword>
<dbReference type="OrthoDB" id="9810775at2"/>
<dbReference type="CDD" id="cd01335">
    <property type="entry name" value="Radical_SAM"/>
    <property type="match status" value="1"/>
</dbReference>
<dbReference type="InterPro" id="IPR006638">
    <property type="entry name" value="Elp3/MiaA/NifB-like_rSAM"/>
</dbReference>
<dbReference type="PANTHER" id="PTHR11228:SF7">
    <property type="entry name" value="PQQA PEPTIDE CYCLASE"/>
    <property type="match status" value="1"/>
</dbReference>
<evidence type="ECO:0000256" key="6">
    <source>
        <dbReference type="ARBA" id="ARBA00023014"/>
    </source>
</evidence>
<dbReference type="GO" id="GO:0051539">
    <property type="term" value="F:4 iron, 4 sulfur cluster binding"/>
    <property type="evidence" value="ECO:0007669"/>
    <property type="project" value="UniProtKB-KW"/>
</dbReference>
<keyword evidence="4" id="KW-0479">Metal-binding</keyword>
<evidence type="ECO:0000256" key="1">
    <source>
        <dbReference type="ARBA" id="ARBA00001966"/>
    </source>
</evidence>
<keyword evidence="9" id="KW-1185">Reference proteome</keyword>
<organism evidence="8 9">
    <name type="scientific">Ruminiclostridium papyrosolvens DSM 2782</name>
    <dbReference type="NCBI Taxonomy" id="588581"/>
    <lineage>
        <taxon>Bacteria</taxon>
        <taxon>Bacillati</taxon>
        <taxon>Bacillota</taxon>
        <taxon>Clostridia</taxon>
        <taxon>Eubacteriales</taxon>
        <taxon>Oscillospiraceae</taxon>
        <taxon>Ruminiclostridium</taxon>
    </lineage>
</organism>
<dbReference type="AlphaFoldDB" id="F1TF66"/>
<dbReference type="InterPro" id="IPR058240">
    <property type="entry name" value="rSAM_sf"/>
</dbReference>
<name>F1TF66_9FIRM</name>
<reference evidence="8" key="1">
    <citation type="submission" date="2009-07" db="EMBL/GenBank/DDBJ databases">
        <authorList>
            <consortium name="US DOE Joint Genome Institute (JGI-PGF)"/>
            <person name="Lucas S."/>
            <person name="Copeland A."/>
            <person name="Lapidus A."/>
            <person name="Glavina del Rio T."/>
            <person name="Tice H."/>
            <person name="Bruce D."/>
            <person name="Goodwin L."/>
            <person name="Pitluck S."/>
            <person name="Larimer F."/>
            <person name="Land M.L."/>
            <person name="Mouttaki H."/>
            <person name="He Z."/>
            <person name="Zhou J."/>
            <person name="Hemme C.L."/>
        </authorList>
    </citation>
    <scope>NUCLEOTIDE SEQUENCE [LARGE SCALE GENOMIC DNA]</scope>
    <source>
        <strain evidence="8">DSM 2782</strain>
    </source>
</reference>
<dbReference type="STRING" id="588581.Cpap_1199"/>
<dbReference type="SFLD" id="SFLDG01067">
    <property type="entry name" value="SPASM/twitch_domain_containing"/>
    <property type="match status" value="1"/>
</dbReference>
<dbReference type="RefSeq" id="WP_004620586.1">
    <property type="nucleotide sequence ID" value="NZ_ACXX02000010.1"/>
</dbReference>
<keyword evidence="3" id="KW-0949">S-adenosyl-L-methionine</keyword>
<accession>F1TF66</accession>
<dbReference type="GO" id="GO:0003824">
    <property type="term" value="F:catalytic activity"/>
    <property type="evidence" value="ECO:0007669"/>
    <property type="project" value="InterPro"/>
</dbReference>
<dbReference type="Gene3D" id="3.20.20.70">
    <property type="entry name" value="Aldolase class I"/>
    <property type="match status" value="1"/>
</dbReference>
<sequence>MKSLSVHLTDQCNNSCKFCVVNSYQGQQEHVNLKVVFKYLEENAKNGYESVNIHGGEPTIIPELILILDKIKALGYPTVSLQTNARMLSNIEFTKELATRGVDLFVVSIHGKDANMHDFFTTVEGSFEEAVKGIKNVKALGKKVRTNTVVCKQNYSQLKDIINFVIDIGVDHVNISSIHPTGKAFENFHLVVPKLSECISSVEEAVDTAIGRNMVVTLEGYPPCMLGEYNKYVIGWDDIHFKLLFHNIVLQDYEVFMKNETRRKGDPCNKCVHASKCGGVYKEYVYYYGWDEFKPVISED</sequence>
<dbReference type="SFLD" id="SFLDS00029">
    <property type="entry name" value="Radical_SAM"/>
    <property type="match status" value="1"/>
</dbReference>